<comment type="similarity">
    <text evidence="2">Belongs to the autoinducer-2 exporter (AI-2E) (TC 2.A.86) family.</text>
</comment>
<dbReference type="PANTHER" id="PTHR21716:SF62">
    <property type="entry name" value="TRANSPORT PROTEIN YDBI-RELATED"/>
    <property type="match status" value="1"/>
</dbReference>
<dbReference type="Pfam" id="PF01594">
    <property type="entry name" value="AI-2E_transport"/>
    <property type="match status" value="1"/>
</dbReference>
<dbReference type="STRING" id="317619.GCA_000332315_02433"/>
<keyword evidence="8" id="KW-1185">Reference proteome</keyword>
<comment type="caution">
    <text evidence="7">The sequence shown here is derived from an EMBL/GenBank/DDBJ whole genome shotgun (WGS) entry which is preliminary data.</text>
</comment>
<evidence type="ECO:0000256" key="6">
    <source>
        <dbReference type="SAM" id="Phobius"/>
    </source>
</evidence>
<feature type="transmembrane region" description="Helical" evidence="6">
    <location>
        <begin position="55"/>
        <end position="79"/>
    </location>
</feature>
<evidence type="ECO:0000256" key="1">
    <source>
        <dbReference type="ARBA" id="ARBA00004141"/>
    </source>
</evidence>
<protein>
    <submittedName>
        <fullName evidence="7">Membrane protein</fullName>
    </submittedName>
</protein>
<dbReference type="RefSeq" id="WP_017712805.1">
    <property type="nucleotide sequence ID" value="NZ_KB235937.1"/>
</dbReference>
<dbReference type="InterPro" id="IPR002549">
    <property type="entry name" value="AI-2E-like"/>
</dbReference>
<sequence length="364" mass="40750">MIGQWIGVLGVAVALYILWQIRQILLLIFTAVVLATAANGFVRRVQQLNVPRGRAVLLTLSIFLTFAIIFIALIVPPFLAQFQELIQLLPTGIEKIWQSLPLWIDQILKWIPENLGAARETLLILQERLRSETLQIDLSRIDLSEVSQQASPIVGRFLDNFFALFNNAVTVTLQLLLVFILTLMLLADPQSYRQAFLALFPSFYRRRADRILTHCEIALGNWFAGIIINSLFVGTLSGVGLWFLGIDLALAHALLAGLLNFIPNIGPVLSVIFPLSVAIQTPSWRIWMVIVLYVVVQQVESYWLTPTVMARQVSLLPALTLIAQICFATLFGLLGLILALPLAVVAKVWIQELLVRDILDGWQP</sequence>
<feature type="transmembrane region" description="Helical" evidence="6">
    <location>
        <begin position="271"/>
        <end position="296"/>
    </location>
</feature>
<evidence type="ECO:0000256" key="5">
    <source>
        <dbReference type="ARBA" id="ARBA00023136"/>
    </source>
</evidence>
<feature type="transmembrane region" description="Helical" evidence="6">
    <location>
        <begin position="161"/>
        <end position="187"/>
    </location>
</feature>
<evidence type="ECO:0000256" key="2">
    <source>
        <dbReference type="ARBA" id="ARBA00009773"/>
    </source>
</evidence>
<dbReference type="Proteomes" id="UP000034681">
    <property type="component" value="Unassembled WGS sequence"/>
</dbReference>
<dbReference type="OrthoDB" id="506451at2"/>
<dbReference type="GO" id="GO:0016020">
    <property type="term" value="C:membrane"/>
    <property type="evidence" value="ECO:0007669"/>
    <property type="project" value="UniProtKB-SubCell"/>
</dbReference>
<evidence type="ECO:0000256" key="4">
    <source>
        <dbReference type="ARBA" id="ARBA00022989"/>
    </source>
</evidence>
<dbReference type="PANTHER" id="PTHR21716">
    <property type="entry name" value="TRANSMEMBRANE PROTEIN"/>
    <property type="match status" value="1"/>
</dbReference>
<keyword evidence="5 6" id="KW-0472">Membrane</keyword>
<dbReference type="AlphaFoldDB" id="A0A0M2PY21"/>
<name>A0A0M2PY21_PROHO</name>
<proteinExistence type="inferred from homology"/>
<dbReference type="eggNOG" id="COG0628">
    <property type="taxonomic scope" value="Bacteria"/>
</dbReference>
<accession>A0A0M2PY21</accession>
<feature type="transmembrane region" description="Helical" evidence="6">
    <location>
        <begin position="6"/>
        <end position="34"/>
    </location>
</feature>
<gene>
    <name evidence="7" type="ORF">PROH_16265</name>
</gene>
<dbReference type="EMBL" id="AJTX02000006">
    <property type="protein sequence ID" value="KKI99281.1"/>
    <property type="molecule type" value="Genomic_DNA"/>
</dbReference>
<organism evidence="7 8">
    <name type="scientific">Prochlorothrix hollandica PCC 9006 = CALU 1027</name>
    <dbReference type="NCBI Taxonomy" id="317619"/>
    <lineage>
        <taxon>Bacteria</taxon>
        <taxon>Bacillati</taxon>
        <taxon>Cyanobacteriota</taxon>
        <taxon>Cyanophyceae</taxon>
        <taxon>Prochlorotrichales</taxon>
        <taxon>Prochlorotrichaceae</taxon>
        <taxon>Prochlorothrix</taxon>
    </lineage>
</organism>
<comment type="subcellular location">
    <subcellularLocation>
        <location evidence="1">Membrane</location>
        <topology evidence="1">Multi-pass membrane protein</topology>
    </subcellularLocation>
</comment>
<reference evidence="7" key="1">
    <citation type="submission" date="2012-04" db="EMBL/GenBank/DDBJ databases">
        <authorList>
            <person name="Borisov I.G."/>
            <person name="Ivanikova N.V."/>
            <person name="Pinevich A.V."/>
        </authorList>
    </citation>
    <scope>NUCLEOTIDE SEQUENCE</scope>
    <source>
        <strain evidence="7">CALU 1027</strain>
    </source>
</reference>
<evidence type="ECO:0000313" key="8">
    <source>
        <dbReference type="Proteomes" id="UP000034681"/>
    </source>
</evidence>
<keyword evidence="4 6" id="KW-1133">Transmembrane helix</keyword>
<feature type="transmembrane region" description="Helical" evidence="6">
    <location>
        <begin position="211"/>
        <end position="233"/>
    </location>
</feature>
<keyword evidence="3 6" id="KW-0812">Transmembrane</keyword>
<dbReference type="GO" id="GO:0055085">
    <property type="term" value="P:transmembrane transport"/>
    <property type="evidence" value="ECO:0007669"/>
    <property type="project" value="TreeGrafter"/>
</dbReference>
<evidence type="ECO:0000256" key="3">
    <source>
        <dbReference type="ARBA" id="ARBA00022692"/>
    </source>
</evidence>
<evidence type="ECO:0000313" key="7">
    <source>
        <dbReference type="EMBL" id="KKI99281.1"/>
    </source>
</evidence>
<feature type="transmembrane region" description="Helical" evidence="6">
    <location>
        <begin position="316"/>
        <end position="346"/>
    </location>
</feature>